<evidence type="ECO:0000313" key="3">
    <source>
        <dbReference type="Proteomes" id="UP000541444"/>
    </source>
</evidence>
<dbReference type="InterPro" id="IPR003782">
    <property type="entry name" value="SCO1/SenC"/>
</dbReference>
<dbReference type="InterPro" id="IPR036249">
    <property type="entry name" value="Thioredoxin-like_sf"/>
</dbReference>
<sequence>MIAGAGIFLHYNDERRSIPKGHGAATDRARDNMKGPTIGGPFTLVDDKNCSVTERDLLENWLLFYFGYTSSPDIGPKELQKMAKAIDILESEENVKILPMFITLDPQRDTPSQLRAYLREIDPRIVGLTGSCCAMRQMAQEYRVYFKKVQEDGDDYLVETSHNMYFLDPKMEVVRIFGVEYDPEHISQAILKEIKKTEE</sequence>
<dbReference type="PANTHER" id="PTHR12151:SF1">
    <property type="entry name" value="PROTEIN SCO1 HOMOLOG 2, MITOCHONDRIAL"/>
    <property type="match status" value="1"/>
</dbReference>
<protein>
    <submittedName>
        <fullName evidence="2">Uncharacterized protein</fullName>
    </submittedName>
</protein>
<proteinExistence type="inferred from homology"/>
<dbReference type="FunFam" id="3.40.30.10:FF:000013">
    <property type="entry name" value="Blast:Protein SCO1 homolog, mitochondrial"/>
    <property type="match status" value="1"/>
</dbReference>
<dbReference type="GO" id="GO:0033617">
    <property type="term" value="P:mitochondrial respiratory chain complex IV assembly"/>
    <property type="evidence" value="ECO:0007669"/>
    <property type="project" value="TreeGrafter"/>
</dbReference>
<dbReference type="Gene3D" id="3.40.30.10">
    <property type="entry name" value="Glutaredoxin"/>
    <property type="match status" value="1"/>
</dbReference>
<comment type="similarity">
    <text evidence="1">Belongs to the SCO1/2 family.</text>
</comment>
<dbReference type="PANTHER" id="PTHR12151">
    <property type="entry name" value="ELECTRON TRANSPORT PROTIN SCO1/SENC FAMILY MEMBER"/>
    <property type="match status" value="1"/>
</dbReference>
<keyword evidence="3" id="KW-1185">Reference proteome</keyword>
<evidence type="ECO:0000313" key="2">
    <source>
        <dbReference type="EMBL" id="KAF6162630.1"/>
    </source>
</evidence>
<dbReference type="Proteomes" id="UP000541444">
    <property type="component" value="Unassembled WGS sequence"/>
</dbReference>
<dbReference type="EMBL" id="JACGCM010001019">
    <property type="protein sequence ID" value="KAF6162630.1"/>
    <property type="molecule type" value="Genomic_DNA"/>
</dbReference>
<accession>A0A7J7N6H3</accession>
<dbReference type="AlphaFoldDB" id="A0A7J7N6H3"/>
<dbReference type="OrthoDB" id="270009at2759"/>
<reference evidence="2 3" key="1">
    <citation type="journal article" date="2020" name="IScience">
        <title>Genome Sequencing of the Endangered Kingdonia uniflora (Circaeasteraceae, Ranunculales) Reveals Potential Mechanisms of Evolutionary Specialization.</title>
        <authorList>
            <person name="Sun Y."/>
            <person name="Deng T."/>
            <person name="Zhang A."/>
            <person name="Moore M.J."/>
            <person name="Landis J.B."/>
            <person name="Lin N."/>
            <person name="Zhang H."/>
            <person name="Zhang X."/>
            <person name="Huang J."/>
            <person name="Zhang X."/>
            <person name="Sun H."/>
            <person name="Wang H."/>
        </authorList>
    </citation>
    <scope>NUCLEOTIDE SEQUENCE [LARGE SCALE GENOMIC DNA]</scope>
    <source>
        <strain evidence="2">TB1705</strain>
        <tissue evidence="2">Leaf</tissue>
    </source>
</reference>
<dbReference type="CDD" id="cd02968">
    <property type="entry name" value="SCO"/>
    <property type="match status" value="1"/>
</dbReference>
<evidence type="ECO:0000256" key="1">
    <source>
        <dbReference type="ARBA" id="ARBA00010996"/>
    </source>
</evidence>
<dbReference type="GO" id="GO:0005739">
    <property type="term" value="C:mitochondrion"/>
    <property type="evidence" value="ECO:0007669"/>
    <property type="project" value="GOC"/>
</dbReference>
<dbReference type="Pfam" id="PF02630">
    <property type="entry name" value="SCO1-SenC"/>
    <property type="match status" value="1"/>
</dbReference>
<gene>
    <name evidence="2" type="ORF">GIB67_003176</name>
</gene>
<name>A0A7J7N6H3_9MAGN</name>
<comment type="caution">
    <text evidence="2">The sequence shown here is derived from an EMBL/GenBank/DDBJ whole genome shotgun (WGS) entry which is preliminary data.</text>
</comment>
<organism evidence="2 3">
    <name type="scientific">Kingdonia uniflora</name>
    <dbReference type="NCBI Taxonomy" id="39325"/>
    <lineage>
        <taxon>Eukaryota</taxon>
        <taxon>Viridiplantae</taxon>
        <taxon>Streptophyta</taxon>
        <taxon>Embryophyta</taxon>
        <taxon>Tracheophyta</taxon>
        <taxon>Spermatophyta</taxon>
        <taxon>Magnoliopsida</taxon>
        <taxon>Ranunculales</taxon>
        <taxon>Circaeasteraceae</taxon>
        <taxon>Kingdonia</taxon>
    </lineage>
</organism>
<dbReference type="SUPFAM" id="SSF52833">
    <property type="entry name" value="Thioredoxin-like"/>
    <property type="match status" value="1"/>
</dbReference>